<proteinExistence type="predicted"/>
<dbReference type="EMBL" id="JBBPBK010000009">
    <property type="protein sequence ID" value="KAK9278412.1"/>
    <property type="molecule type" value="Genomic_DNA"/>
</dbReference>
<dbReference type="InterPro" id="IPR057075">
    <property type="entry name" value="bHLH_IRO3"/>
</dbReference>
<feature type="region of interest" description="Disordered" evidence="7">
    <location>
        <begin position="197"/>
        <end position="232"/>
    </location>
</feature>
<accession>A0AAP0RI87</accession>
<keyword evidence="6" id="KW-0175">Coiled coil</keyword>
<keyword evidence="10" id="KW-1185">Reference proteome</keyword>
<keyword evidence="5" id="KW-0539">Nucleus</keyword>
<keyword evidence="4" id="KW-0804">Transcription</keyword>
<dbReference type="PANTHER" id="PTHR47075:SF9">
    <property type="entry name" value="TRANSCRIPTION FACTOR BHLH47"/>
    <property type="match status" value="1"/>
</dbReference>
<dbReference type="SUPFAM" id="SSF47459">
    <property type="entry name" value="HLH, helix-loop-helix DNA-binding domain"/>
    <property type="match status" value="1"/>
</dbReference>
<dbReference type="Pfam" id="PF23177">
    <property type="entry name" value="bHLH_IRO3"/>
    <property type="match status" value="1"/>
</dbReference>
<dbReference type="PROSITE" id="PS50888">
    <property type="entry name" value="BHLH"/>
    <property type="match status" value="1"/>
</dbReference>
<feature type="compositionally biased region" description="Basic residues" evidence="7">
    <location>
        <begin position="25"/>
        <end position="37"/>
    </location>
</feature>
<protein>
    <recommendedName>
        <fullName evidence="8">BHLH domain-containing protein</fullName>
    </recommendedName>
</protein>
<evidence type="ECO:0000256" key="3">
    <source>
        <dbReference type="ARBA" id="ARBA00023125"/>
    </source>
</evidence>
<dbReference type="GO" id="GO:0005634">
    <property type="term" value="C:nucleus"/>
    <property type="evidence" value="ECO:0007669"/>
    <property type="project" value="UniProtKB-SubCell"/>
</dbReference>
<evidence type="ECO:0000256" key="2">
    <source>
        <dbReference type="ARBA" id="ARBA00023015"/>
    </source>
</evidence>
<evidence type="ECO:0000256" key="6">
    <source>
        <dbReference type="SAM" id="Coils"/>
    </source>
</evidence>
<dbReference type="PANTHER" id="PTHR47075">
    <property type="entry name" value="TRANSCRIPTION FACTOR BHLH47"/>
    <property type="match status" value="1"/>
</dbReference>
<evidence type="ECO:0000256" key="1">
    <source>
        <dbReference type="ARBA" id="ARBA00004123"/>
    </source>
</evidence>
<keyword evidence="2" id="KW-0805">Transcription regulation</keyword>
<name>A0AAP0RI87_LIQFO</name>
<reference evidence="9 10" key="1">
    <citation type="journal article" date="2024" name="Plant J.">
        <title>Genome sequences and population genomics reveal climatic adaptation and genomic divergence between two closely related sweetgum species.</title>
        <authorList>
            <person name="Xu W.Q."/>
            <person name="Ren C.Q."/>
            <person name="Zhang X.Y."/>
            <person name="Comes H.P."/>
            <person name="Liu X.H."/>
            <person name="Li Y.G."/>
            <person name="Kettle C.J."/>
            <person name="Jalonen R."/>
            <person name="Gaisberger H."/>
            <person name="Ma Y.Z."/>
            <person name="Qiu Y.X."/>
        </authorList>
    </citation>
    <scope>NUCLEOTIDE SEQUENCE [LARGE SCALE GENOMIC DNA]</scope>
    <source>
        <strain evidence="9">Hangzhou</strain>
    </source>
</reference>
<dbReference type="GO" id="GO:0003677">
    <property type="term" value="F:DNA binding"/>
    <property type="evidence" value="ECO:0007669"/>
    <property type="project" value="UniProtKB-KW"/>
</dbReference>
<feature type="coiled-coil region" evidence="6">
    <location>
        <begin position="41"/>
        <end position="130"/>
    </location>
</feature>
<dbReference type="GO" id="GO:0046983">
    <property type="term" value="F:protein dimerization activity"/>
    <property type="evidence" value="ECO:0007669"/>
    <property type="project" value="InterPro"/>
</dbReference>
<evidence type="ECO:0000256" key="7">
    <source>
        <dbReference type="SAM" id="MobiDB-lite"/>
    </source>
</evidence>
<feature type="region of interest" description="Disordered" evidence="7">
    <location>
        <begin position="1"/>
        <end position="37"/>
    </location>
</feature>
<dbReference type="AlphaFoldDB" id="A0AAP0RI87"/>
<evidence type="ECO:0000313" key="9">
    <source>
        <dbReference type="EMBL" id="KAK9278412.1"/>
    </source>
</evidence>
<gene>
    <name evidence="9" type="ORF">L1049_027977</name>
</gene>
<evidence type="ECO:0000256" key="4">
    <source>
        <dbReference type="ARBA" id="ARBA00023163"/>
    </source>
</evidence>
<feature type="domain" description="BHLH" evidence="8">
    <location>
        <begin position="35"/>
        <end position="85"/>
    </location>
</feature>
<dbReference type="InterPro" id="IPR011598">
    <property type="entry name" value="bHLH_dom"/>
</dbReference>
<evidence type="ECO:0000259" key="8">
    <source>
        <dbReference type="PROSITE" id="PS50888"/>
    </source>
</evidence>
<keyword evidence="3" id="KW-0238">DNA-binding</keyword>
<organism evidence="9 10">
    <name type="scientific">Liquidambar formosana</name>
    <name type="common">Formosan gum</name>
    <dbReference type="NCBI Taxonomy" id="63359"/>
    <lineage>
        <taxon>Eukaryota</taxon>
        <taxon>Viridiplantae</taxon>
        <taxon>Streptophyta</taxon>
        <taxon>Embryophyta</taxon>
        <taxon>Tracheophyta</taxon>
        <taxon>Spermatophyta</taxon>
        <taxon>Magnoliopsida</taxon>
        <taxon>eudicotyledons</taxon>
        <taxon>Gunneridae</taxon>
        <taxon>Pentapetalae</taxon>
        <taxon>Saxifragales</taxon>
        <taxon>Altingiaceae</taxon>
        <taxon>Liquidambar</taxon>
    </lineage>
</organism>
<feature type="compositionally biased region" description="Polar residues" evidence="7">
    <location>
        <begin position="223"/>
        <end position="232"/>
    </location>
</feature>
<sequence length="232" mass="26314">MDSEVHVTTDNGADMVAETSVSRSYARKNTKGKVPKKIHKAEREKLKREHLNELFVELENVLGLAQENNVKAFILNEATRLLKDMLTQMECLRKENSSLLSESYYMTMEKNELKDENSALESQIKELQSEVQVRTVQSKPDLNVAPPEFQQPELISHFPEDCLRLPIVEPRLQQPPLAGPVYVIPICNDLQSYREPDAAHLASKPTSNVSKPHPRYPNPGDSWPSQLLGEQS</sequence>
<comment type="caution">
    <text evidence="9">The sequence shown here is derived from an EMBL/GenBank/DDBJ whole genome shotgun (WGS) entry which is preliminary data.</text>
</comment>
<comment type="subcellular location">
    <subcellularLocation>
        <location evidence="1">Nucleus</location>
    </subcellularLocation>
</comment>
<dbReference type="InterPro" id="IPR036638">
    <property type="entry name" value="HLH_DNA-bd_sf"/>
</dbReference>
<dbReference type="Proteomes" id="UP001415857">
    <property type="component" value="Unassembled WGS sequence"/>
</dbReference>
<evidence type="ECO:0000256" key="5">
    <source>
        <dbReference type="ARBA" id="ARBA00023242"/>
    </source>
</evidence>
<evidence type="ECO:0000313" key="10">
    <source>
        <dbReference type="Proteomes" id="UP001415857"/>
    </source>
</evidence>